<reference evidence="1 2" key="2">
    <citation type="submission" date="2024-11" db="EMBL/GenBank/DDBJ databases">
        <title>Using genomics to understand microbial adaptation to soil warming.</title>
        <authorList>
            <person name="Deangelis K.M. PhD."/>
        </authorList>
    </citation>
    <scope>NUCLEOTIDE SEQUENCE [LARGE SCALE GENOMIC DNA]</scope>
    <source>
        <strain evidence="1 2">GAS97</strain>
    </source>
</reference>
<accession>A0ABW8MVZ3</accession>
<reference evidence="1 2" key="1">
    <citation type="submission" date="2024-10" db="EMBL/GenBank/DDBJ databases">
        <authorList>
            <person name="Deangelis K."/>
            <person name="Huntemann M."/>
            <person name="Clum A."/>
            <person name="Wang J."/>
            <person name="Palaniappan K."/>
            <person name="Ritter S."/>
            <person name="Chen I.-M."/>
            <person name="Stamatis D."/>
            <person name="Reddy T."/>
            <person name="O'Malley R."/>
            <person name="Daum C."/>
            <person name="Ng V."/>
            <person name="Ivanova N."/>
            <person name="Kyrpides N."/>
            <person name="Woyke T."/>
        </authorList>
    </citation>
    <scope>NUCLEOTIDE SEQUENCE [LARGE SCALE GENOMIC DNA]</scope>
    <source>
        <strain evidence="1 2">GAS97</strain>
    </source>
</reference>
<comment type="caution">
    <text evidence="1">The sequence shown here is derived from an EMBL/GenBank/DDBJ whole genome shotgun (WGS) entry which is preliminary data.</text>
</comment>
<keyword evidence="2" id="KW-1185">Reference proteome</keyword>
<name>A0ABW8MVZ3_9BURK</name>
<evidence type="ECO:0000313" key="1">
    <source>
        <dbReference type="EMBL" id="MFK4447892.1"/>
    </source>
</evidence>
<dbReference type="EMBL" id="JBIYDN010000040">
    <property type="protein sequence ID" value="MFK4447892.1"/>
    <property type="molecule type" value="Genomic_DNA"/>
</dbReference>
<dbReference type="Proteomes" id="UP001620514">
    <property type="component" value="Unassembled WGS sequence"/>
</dbReference>
<proteinExistence type="predicted"/>
<evidence type="ECO:0000313" key="2">
    <source>
        <dbReference type="Proteomes" id="UP001620514"/>
    </source>
</evidence>
<protein>
    <submittedName>
        <fullName evidence="1">Uncharacterized protein</fullName>
    </submittedName>
</protein>
<gene>
    <name evidence="1" type="ORF">ABH943_007931</name>
</gene>
<organism evidence="1 2">
    <name type="scientific">Caballeronia udeis</name>
    <dbReference type="NCBI Taxonomy" id="1232866"/>
    <lineage>
        <taxon>Bacteria</taxon>
        <taxon>Pseudomonadati</taxon>
        <taxon>Pseudomonadota</taxon>
        <taxon>Betaproteobacteria</taxon>
        <taxon>Burkholderiales</taxon>
        <taxon>Burkholderiaceae</taxon>
        <taxon>Caballeronia</taxon>
    </lineage>
</organism>
<sequence length="52" mass="5639">MDAFRRETEQNGSLAAHPANVSADSGFLRVNVHADHPRWMAPAKLALVAAKL</sequence>